<dbReference type="InterPro" id="IPR011055">
    <property type="entry name" value="Dup_hybrid_motif"/>
</dbReference>
<accession>A0A498CDA9</accession>
<gene>
    <name evidence="2" type="ORF">C7474_0471</name>
</gene>
<name>A0A498CDA9_9MICO</name>
<dbReference type="SUPFAM" id="SSF51261">
    <property type="entry name" value="Duplicated hybrid motif"/>
    <property type="match status" value="1"/>
</dbReference>
<dbReference type="EMBL" id="RCDB01000001">
    <property type="protein sequence ID" value="RLK52526.1"/>
    <property type="molecule type" value="Genomic_DNA"/>
</dbReference>
<comment type="caution">
    <text evidence="2">The sequence shown here is derived from an EMBL/GenBank/DDBJ whole genome shotgun (WGS) entry which is preliminary data.</text>
</comment>
<organism evidence="2 3">
    <name type="scientific">Microbacterium telephonicum</name>
    <dbReference type="NCBI Taxonomy" id="1714841"/>
    <lineage>
        <taxon>Bacteria</taxon>
        <taxon>Bacillati</taxon>
        <taxon>Actinomycetota</taxon>
        <taxon>Actinomycetes</taxon>
        <taxon>Micrococcales</taxon>
        <taxon>Microbacteriaceae</taxon>
        <taxon>Microbacterium</taxon>
    </lineage>
</organism>
<dbReference type="InterPro" id="IPR050570">
    <property type="entry name" value="Cell_wall_metabolism_enzyme"/>
</dbReference>
<dbReference type="AlphaFoldDB" id="A0A498CDA9"/>
<feature type="domain" description="M23ase beta-sheet core" evidence="1">
    <location>
        <begin position="99"/>
        <end position="195"/>
    </location>
</feature>
<evidence type="ECO:0000313" key="3">
    <source>
        <dbReference type="Proteomes" id="UP000273158"/>
    </source>
</evidence>
<reference evidence="2 3" key="1">
    <citation type="journal article" date="2015" name="Stand. Genomic Sci.">
        <title>Genomic Encyclopedia of Bacterial and Archaeal Type Strains, Phase III: the genomes of soil and plant-associated and newly described type strains.</title>
        <authorList>
            <person name="Whitman W.B."/>
            <person name="Woyke T."/>
            <person name="Klenk H.P."/>
            <person name="Zhou Y."/>
            <person name="Lilburn T.G."/>
            <person name="Beck B.J."/>
            <person name="De Vos P."/>
            <person name="Vandamme P."/>
            <person name="Eisen J.A."/>
            <person name="Garrity G."/>
            <person name="Hugenholtz P."/>
            <person name="Kyrpides N.C."/>
        </authorList>
    </citation>
    <scope>NUCLEOTIDE SEQUENCE [LARGE SCALE GENOMIC DNA]</scope>
    <source>
        <strain evidence="2 3">S2T63</strain>
    </source>
</reference>
<dbReference type="GO" id="GO:0004222">
    <property type="term" value="F:metalloendopeptidase activity"/>
    <property type="evidence" value="ECO:0007669"/>
    <property type="project" value="TreeGrafter"/>
</dbReference>
<proteinExistence type="predicted"/>
<dbReference type="Pfam" id="PF01551">
    <property type="entry name" value="Peptidase_M23"/>
    <property type="match status" value="1"/>
</dbReference>
<evidence type="ECO:0000259" key="1">
    <source>
        <dbReference type="Pfam" id="PF01551"/>
    </source>
</evidence>
<dbReference type="Gene3D" id="2.70.70.10">
    <property type="entry name" value="Glucose Permease (Domain IIA)"/>
    <property type="match status" value="1"/>
</dbReference>
<keyword evidence="3" id="KW-1185">Reference proteome</keyword>
<dbReference type="PANTHER" id="PTHR21666">
    <property type="entry name" value="PEPTIDASE-RELATED"/>
    <property type="match status" value="1"/>
</dbReference>
<dbReference type="CDD" id="cd12797">
    <property type="entry name" value="M23_peptidase"/>
    <property type="match status" value="1"/>
</dbReference>
<dbReference type="Proteomes" id="UP000273158">
    <property type="component" value="Unassembled WGS sequence"/>
</dbReference>
<evidence type="ECO:0000313" key="2">
    <source>
        <dbReference type="EMBL" id="RLK52526.1"/>
    </source>
</evidence>
<dbReference type="InterPro" id="IPR016047">
    <property type="entry name" value="M23ase_b-sheet_dom"/>
</dbReference>
<protein>
    <submittedName>
        <fullName evidence="2">Peptidase M23-like protein</fullName>
    </submittedName>
</protein>
<dbReference type="PANTHER" id="PTHR21666:SF270">
    <property type="entry name" value="MUREIN HYDROLASE ACTIVATOR ENVC"/>
    <property type="match status" value="1"/>
</dbReference>
<sequence length="207" mass="21097">MGAPAAVTALANTRTGRKAVTAVLLCLALLCGLILAPLVMVPLALAGSATTDLTVKAAGTDAAMPTVVGDWGYPLAGSYSTGRGFGYHPVKNCAICPANHFGYDMDQPCGAPIYAAGPGRVINAGPMPGWGNTVRIDHGGGVVTLYGHMQWDSLLVGVGQQVTAGTVLGLEGSTGKSSGCHLHYEVQVRGVAIDPEPFMATLGLPLR</sequence>